<evidence type="ECO:0000256" key="2">
    <source>
        <dbReference type="ARBA" id="ARBA00022980"/>
    </source>
</evidence>
<name>A0A812E9M1_ACAPH</name>
<dbReference type="InterPro" id="IPR012678">
    <property type="entry name" value="Ribosomal_uL23/eL15/eS24_sf"/>
</dbReference>
<dbReference type="GO" id="GO:0003723">
    <property type="term" value="F:RNA binding"/>
    <property type="evidence" value="ECO:0007669"/>
    <property type="project" value="TreeGrafter"/>
</dbReference>
<comment type="caution">
    <text evidence="6">The sequence shown here is derived from an EMBL/GenBank/DDBJ whole genome shotgun (WGS) entry which is preliminary data.</text>
</comment>
<dbReference type="Gene3D" id="3.40.1120.10">
    <property type="entry name" value="Ribosomal protein l15e"/>
    <property type="match status" value="1"/>
</dbReference>
<proteinExistence type="inferred from homology"/>
<dbReference type="OrthoDB" id="10255148at2759"/>
<dbReference type="SMART" id="SM01384">
    <property type="entry name" value="Ribosomal_L15e"/>
    <property type="match status" value="1"/>
</dbReference>
<feature type="region of interest" description="Disordered" evidence="5">
    <location>
        <begin position="1"/>
        <end position="40"/>
    </location>
</feature>
<evidence type="ECO:0000256" key="5">
    <source>
        <dbReference type="SAM" id="MobiDB-lite"/>
    </source>
</evidence>
<dbReference type="Gene3D" id="2.130.10.10">
    <property type="entry name" value="YVTN repeat-like/Quinoprotein amine dehydrogenase"/>
    <property type="match status" value="1"/>
</dbReference>
<accession>A0A812E9M1</accession>
<keyword evidence="2 4" id="KW-0689">Ribosomal protein</keyword>
<dbReference type="NCBIfam" id="NF003269">
    <property type="entry name" value="PRK04243.1"/>
    <property type="match status" value="1"/>
</dbReference>
<reference evidence="6" key="1">
    <citation type="submission" date="2021-01" db="EMBL/GenBank/DDBJ databases">
        <authorList>
            <person name="Li R."/>
            <person name="Bekaert M."/>
        </authorList>
    </citation>
    <scope>NUCLEOTIDE SEQUENCE</scope>
    <source>
        <strain evidence="6">Farmed</strain>
    </source>
</reference>
<dbReference type="Proteomes" id="UP000597762">
    <property type="component" value="Unassembled WGS sequence"/>
</dbReference>
<evidence type="ECO:0000256" key="4">
    <source>
        <dbReference type="RuleBase" id="RU000663"/>
    </source>
</evidence>
<dbReference type="PROSITE" id="PS01194">
    <property type="entry name" value="RIBOSOMAL_L15E"/>
    <property type="match status" value="1"/>
</dbReference>
<dbReference type="AlphaFoldDB" id="A0A812E9M1"/>
<dbReference type="GO" id="GO:0022625">
    <property type="term" value="C:cytosolic large ribosomal subunit"/>
    <property type="evidence" value="ECO:0007669"/>
    <property type="project" value="TreeGrafter"/>
</dbReference>
<evidence type="ECO:0000256" key="1">
    <source>
        <dbReference type="ARBA" id="ARBA00006857"/>
    </source>
</evidence>
<feature type="compositionally biased region" description="Acidic residues" evidence="5">
    <location>
        <begin position="151"/>
        <end position="163"/>
    </location>
</feature>
<dbReference type="GO" id="GO:0002181">
    <property type="term" value="P:cytoplasmic translation"/>
    <property type="evidence" value="ECO:0007669"/>
    <property type="project" value="TreeGrafter"/>
</dbReference>
<dbReference type="EMBL" id="CAHIKZ030005099">
    <property type="protein sequence ID" value="CAE1319278.1"/>
    <property type="molecule type" value="Genomic_DNA"/>
</dbReference>
<dbReference type="SUPFAM" id="SSF54189">
    <property type="entry name" value="Ribosomal proteins S24e, L23 and L15e"/>
    <property type="match status" value="1"/>
</dbReference>
<feature type="compositionally biased region" description="Basic and acidic residues" evidence="5">
    <location>
        <begin position="18"/>
        <end position="28"/>
    </location>
</feature>
<dbReference type="FunFam" id="3.40.1120.10:FF:000001">
    <property type="entry name" value="Ribosomal protein L15"/>
    <property type="match status" value="1"/>
</dbReference>
<dbReference type="InterPro" id="IPR020925">
    <property type="entry name" value="Ribosomal_eL15_CS"/>
</dbReference>
<organism evidence="6 7">
    <name type="scientific">Acanthosepion pharaonis</name>
    <name type="common">Pharaoh cuttlefish</name>
    <name type="synonym">Sepia pharaonis</name>
    <dbReference type="NCBI Taxonomy" id="158019"/>
    <lineage>
        <taxon>Eukaryota</taxon>
        <taxon>Metazoa</taxon>
        <taxon>Spiralia</taxon>
        <taxon>Lophotrochozoa</taxon>
        <taxon>Mollusca</taxon>
        <taxon>Cephalopoda</taxon>
        <taxon>Coleoidea</taxon>
        <taxon>Decapodiformes</taxon>
        <taxon>Sepiida</taxon>
        <taxon>Sepiina</taxon>
        <taxon>Sepiidae</taxon>
        <taxon>Acanthosepion</taxon>
    </lineage>
</organism>
<dbReference type="Pfam" id="PF00827">
    <property type="entry name" value="Ribosomal_L15e"/>
    <property type="match status" value="1"/>
</dbReference>
<sequence length="464" mass="54233">MFLNTLKQQQRDSNNSLLEKKPNSKEKPLSIQQKKRKFKSGHLHRLEHVVLGNEDFVIESLKHKELDNKEDKKVEDSSAKSVESDEEESDDEEPERKKPVWNDDDDDGEYDNKIYAVRQTSQFASETPKWAQLNCGKNIKKRNRKKPRFLDDDDDDDDDEDEIGLSHSTGNYLTSSSTLTSINLQIKKCSDLNKEYASNDLSALEFHRKSTVALTAGSDFRFHLFQIDGEHNRKIHSVVLERFAISFFLVECPYWTEVSKMGGYKFMQEIYRKKQSDVMRFLLRIRCWQYRQLNVLHRAPRPSRPDKARRLGYKAKQGYIVYRIRIRRGGRKRPVPKGATYGKPKTHGVNQLKFARSLRAVAEDKVGRRCKSLRVLNSYWVAEDSTFKFFEVILVDPFHKAIRRDPKINWICNPVHKHREMRGLTAAGRSSRGLGKGHGYHKTIGGSRHASWKRRQILSLRRKR</sequence>
<keyword evidence="7" id="KW-1185">Reference proteome</keyword>
<dbReference type="PANTHER" id="PTHR11847">
    <property type="entry name" value="RIBOSOMAL PROTEIN L15"/>
    <property type="match status" value="1"/>
</dbReference>
<evidence type="ECO:0000313" key="7">
    <source>
        <dbReference type="Proteomes" id="UP000597762"/>
    </source>
</evidence>
<protein>
    <recommendedName>
        <fullName evidence="4">Ribosomal protein L15</fullName>
    </recommendedName>
</protein>
<dbReference type="PANTHER" id="PTHR11847:SF4">
    <property type="entry name" value="LARGE RIBOSOMAL SUBUNIT PROTEIN EL15"/>
    <property type="match status" value="1"/>
</dbReference>
<gene>
    <name evidence="6" type="ORF">SPHA_69704</name>
</gene>
<evidence type="ECO:0000313" key="6">
    <source>
        <dbReference type="EMBL" id="CAE1319278.1"/>
    </source>
</evidence>
<dbReference type="InterPro" id="IPR024794">
    <property type="entry name" value="Rbsml_eL15_core_dom_sf"/>
</dbReference>
<evidence type="ECO:0000256" key="3">
    <source>
        <dbReference type="ARBA" id="ARBA00023274"/>
    </source>
</evidence>
<feature type="compositionally biased region" description="Polar residues" evidence="5">
    <location>
        <begin position="1"/>
        <end position="17"/>
    </location>
</feature>
<comment type="similarity">
    <text evidence="1 4">Belongs to the eukaryotic ribosomal protein eL15 family.</text>
</comment>
<feature type="compositionally biased region" description="Basic and acidic residues" evidence="5">
    <location>
        <begin position="62"/>
        <end position="78"/>
    </location>
</feature>
<dbReference type="InterPro" id="IPR015943">
    <property type="entry name" value="WD40/YVTN_repeat-like_dom_sf"/>
</dbReference>
<feature type="compositionally biased region" description="Acidic residues" evidence="5">
    <location>
        <begin position="84"/>
        <end position="93"/>
    </location>
</feature>
<dbReference type="InterPro" id="IPR000439">
    <property type="entry name" value="Ribosomal_eL15"/>
</dbReference>
<feature type="region of interest" description="Disordered" evidence="5">
    <location>
        <begin position="62"/>
        <end position="110"/>
    </location>
</feature>
<keyword evidence="3 4" id="KW-0687">Ribonucleoprotein</keyword>
<dbReference type="GO" id="GO:0003735">
    <property type="term" value="F:structural constituent of ribosome"/>
    <property type="evidence" value="ECO:0007669"/>
    <property type="project" value="InterPro"/>
</dbReference>
<feature type="region of interest" description="Disordered" evidence="5">
    <location>
        <begin position="146"/>
        <end position="167"/>
    </location>
</feature>